<accession>A0A5J9ULM3</accession>
<dbReference type="Proteomes" id="UP000324897">
    <property type="component" value="Chromosome 2"/>
</dbReference>
<dbReference type="Gramene" id="TVU24060">
    <property type="protein sequence ID" value="TVU24060"/>
    <property type="gene ID" value="EJB05_26455"/>
</dbReference>
<feature type="non-terminal residue" evidence="3">
    <location>
        <position position="1"/>
    </location>
</feature>
<dbReference type="AlphaFoldDB" id="A0A5J9ULM3"/>
<evidence type="ECO:0000256" key="1">
    <source>
        <dbReference type="SAM" id="MobiDB-lite"/>
    </source>
</evidence>
<evidence type="ECO:0000313" key="3">
    <source>
        <dbReference type="EMBL" id="TVU24060.1"/>
    </source>
</evidence>
<keyword evidence="2" id="KW-0812">Transmembrane</keyword>
<protein>
    <submittedName>
        <fullName evidence="3">Uncharacterized protein</fullName>
    </submittedName>
</protein>
<evidence type="ECO:0000313" key="4">
    <source>
        <dbReference type="Proteomes" id="UP000324897"/>
    </source>
</evidence>
<keyword evidence="2" id="KW-1133">Transmembrane helix</keyword>
<feature type="region of interest" description="Disordered" evidence="1">
    <location>
        <begin position="44"/>
        <end position="85"/>
    </location>
</feature>
<keyword evidence="4" id="KW-1185">Reference proteome</keyword>
<proteinExistence type="predicted"/>
<dbReference type="EMBL" id="RWGY01000013">
    <property type="protein sequence ID" value="TVU24060.1"/>
    <property type="molecule type" value="Genomic_DNA"/>
</dbReference>
<organism evidence="3 4">
    <name type="scientific">Eragrostis curvula</name>
    <name type="common">weeping love grass</name>
    <dbReference type="NCBI Taxonomy" id="38414"/>
    <lineage>
        <taxon>Eukaryota</taxon>
        <taxon>Viridiplantae</taxon>
        <taxon>Streptophyta</taxon>
        <taxon>Embryophyta</taxon>
        <taxon>Tracheophyta</taxon>
        <taxon>Spermatophyta</taxon>
        <taxon>Magnoliopsida</taxon>
        <taxon>Liliopsida</taxon>
        <taxon>Poales</taxon>
        <taxon>Poaceae</taxon>
        <taxon>PACMAD clade</taxon>
        <taxon>Chloridoideae</taxon>
        <taxon>Eragrostideae</taxon>
        <taxon>Eragrostidinae</taxon>
        <taxon>Eragrostis</taxon>
    </lineage>
</organism>
<reference evidence="3 4" key="1">
    <citation type="journal article" date="2019" name="Sci. Rep.">
        <title>A high-quality genome of Eragrostis curvula grass provides insights into Poaceae evolution and supports new strategies to enhance forage quality.</title>
        <authorList>
            <person name="Carballo J."/>
            <person name="Santos B.A.C.M."/>
            <person name="Zappacosta D."/>
            <person name="Garbus I."/>
            <person name="Selva J.P."/>
            <person name="Gallo C.A."/>
            <person name="Diaz A."/>
            <person name="Albertini E."/>
            <person name="Caccamo M."/>
            <person name="Echenique V."/>
        </authorList>
    </citation>
    <scope>NUCLEOTIDE SEQUENCE [LARGE SCALE GENOMIC DNA]</scope>
    <source>
        <strain evidence="4">cv. Victoria</strain>
        <tissue evidence="3">Leaf</tissue>
    </source>
</reference>
<evidence type="ECO:0000256" key="2">
    <source>
        <dbReference type="SAM" id="Phobius"/>
    </source>
</evidence>
<feature type="transmembrane region" description="Helical" evidence="2">
    <location>
        <begin position="207"/>
        <end position="225"/>
    </location>
</feature>
<feature type="compositionally biased region" description="Basic and acidic residues" evidence="1">
    <location>
        <begin position="75"/>
        <end position="85"/>
    </location>
</feature>
<keyword evidence="2" id="KW-0472">Membrane</keyword>
<comment type="caution">
    <text evidence="3">The sequence shown here is derived from an EMBL/GenBank/DDBJ whole genome shotgun (WGS) entry which is preliminary data.</text>
</comment>
<sequence length="227" mass="25129">MKAAAEEGNRQLRRAAAVEVHCRVPSSIVAADPRWLCRSTPDRGDPCAPHSRFVQSPSTSLPSSTTDSLLPSRFDPPEPHAEQQRKCGHRPLDLQSLFVEVTAASGDRGKSVDSLSKKTHWSFRYTSIFLPAGKEAGHIAISSDTDLSKFLFPVVTNAESHKVARLSIIHAIIEYARASASKIHTVVRLTYHYKNCIHQAARTRYNMLQLLLSSLGLSLLSYLFILP</sequence>
<name>A0A5J9ULM3_9POAL</name>
<gene>
    <name evidence="3" type="ORF">EJB05_26455</name>
</gene>
<feature type="compositionally biased region" description="Low complexity" evidence="1">
    <location>
        <begin position="56"/>
        <end position="72"/>
    </location>
</feature>